<accession>A0A940NQV5</accession>
<evidence type="ECO:0000313" key="3">
    <source>
        <dbReference type="Proteomes" id="UP000682134"/>
    </source>
</evidence>
<dbReference type="Proteomes" id="UP000682134">
    <property type="component" value="Unassembled WGS sequence"/>
</dbReference>
<dbReference type="RefSeq" id="WP_209405917.1">
    <property type="nucleotide sequence ID" value="NZ_JAGIYQ010000007.1"/>
</dbReference>
<sequence>MKRGIYPFSIVFVIIIICTISFYIMKNADKKESQSEKKTKTIVTMKKNETLDEVEKKYGYNLYRPEQTKKVKGAKKDFIISKSSNEEAIIEDMHLMTHQKVQAEHKQGAIEMTKDHVDVIYDILKQSDFVHKDKLISILTKWKQNDFNKIVDDHNELWKIQGGKIGKATDQLTTREEKEFIENNFR</sequence>
<feature type="transmembrane region" description="Helical" evidence="1">
    <location>
        <begin position="6"/>
        <end position="25"/>
    </location>
</feature>
<dbReference type="Pfam" id="PF19754">
    <property type="entry name" value="DUF6241"/>
    <property type="match status" value="1"/>
</dbReference>
<keyword evidence="1" id="KW-0812">Transmembrane</keyword>
<keyword evidence="3" id="KW-1185">Reference proteome</keyword>
<organism evidence="2 3">
    <name type="scientific">Gottfriedia endophytica</name>
    <dbReference type="NCBI Taxonomy" id="2820819"/>
    <lineage>
        <taxon>Bacteria</taxon>
        <taxon>Bacillati</taxon>
        <taxon>Bacillota</taxon>
        <taxon>Bacilli</taxon>
        <taxon>Bacillales</taxon>
        <taxon>Bacillaceae</taxon>
        <taxon>Gottfriedia</taxon>
    </lineage>
</organism>
<dbReference type="InterPro" id="IPR046208">
    <property type="entry name" value="DUF6241"/>
</dbReference>
<evidence type="ECO:0000313" key="2">
    <source>
        <dbReference type="EMBL" id="MBP0725888.1"/>
    </source>
</evidence>
<evidence type="ECO:0000256" key="1">
    <source>
        <dbReference type="SAM" id="Phobius"/>
    </source>
</evidence>
<reference evidence="2" key="1">
    <citation type="submission" date="2021-04" db="EMBL/GenBank/DDBJ databases">
        <title>Genome seq and assembly of Bacillus sp.</title>
        <authorList>
            <person name="Chhetri G."/>
        </authorList>
    </citation>
    <scope>NUCLEOTIDE SEQUENCE</scope>
    <source>
        <strain evidence="2">RG28</strain>
    </source>
</reference>
<proteinExistence type="predicted"/>
<gene>
    <name evidence="2" type="ORF">J5Y03_11975</name>
</gene>
<comment type="caution">
    <text evidence="2">The sequence shown here is derived from an EMBL/GenBank/DDBJ whole genome shotgun (WGS) entry which is preliminary data.</text>
</comment>
<keyword evidence="1" id="KW-0472">Membrane</keyword>
<keyword evidence="1" id="KW-1133">Transmembrane helix</keyword>
<dbReference type="EMBL" id="JAGIYQ010000007">
    <property type="protein sequence ID" value="MBP0725888.1"/>
    <property type="molecule type" value="Genomic_DNA"/>
</dbReference>
<protein>
    <submittedName>
        <fullName evidence="2">Uncharacterized protein</fullName>
    </submittedName>
</protein>
<name>A0A940NQV5_9BACI</name>
<dbReference type="AlphaFoldDB" id="A0A940NQV5"/>